<evidence type="ECO:0000313" key="1">
    <source>
        <dbReference type="EMBL" id="KAF2836017.1"/>
    </source>
</evidence>
<reference evidence="1" key="1">
    <citation type="journal article" date="2020" name="Stud. Mycol.">
        <title>101 Dothideomycetes genomes: a test case for predicting lifestyles and emergence of pathogens.</title>
        <authorList>
            <person name="Haridas S."/>
            <person name="Albert R."/>
            <person name="Binder M."/>
            <person name="Bloem J."/>
            <person name="Labutti K."/>
            <person name="Salamov A."/>
            <person name="Andreopoulos B."/>
            <person name="Baker S."/>
            <person name="Barry K."/>
            <person name="Bills G."/>
            <person name="Bluhm B."/>
            <person name="Cannon C."/>
            <person name="Castanera R."/>
            <person name="Culley D."/>
            <person name="Daum C."/>
            <person name="Ezra D."/>
            <person name="Gonzalez J."/>
            <person name="Henrissat B."/>
            <person name="Kuo A."/>
            <person name="Liang C."/>
            <person name="Lipzen A."/>
            <person name="Lutzoni F."/>
            <person name="Magnuson J."/>
            <person name="Mondo S."/>
            <person name="Nolan M."/>
            <person name="Ohm R."/>
            <person name="Pangilinan J."/>
            <person name="Park H.-J."/>
            <person name="Ramirez L."/>
            <person name="Alfaro M."/>
            <person name="Sun H."/>
            <person name="Tritt A."/>
            <person name="Yoshinaga Y."/>
            <person name="Zwiers L.-H."/>
            <person name="Turgeon B."/>
            <person name="Goodwin S."/>
            <person name="Spatafora J."/>
            <person name="Crous P."/>
            <person name="Grigoriev I."/>
        </authorList>
    </citation>
    <scope>NUCLEOTIDE SEQUENCE</scope>
    <source>
        <strain evidence="1">CBS 101060</strain>
    </source>
</reference>
<evidence type="ECO:0008006" key="3">
    <source>
        <dbReference type="Google" id="ProtNLM"/>
    </source>
</evidence>
<keyword evidence="2" id="KW-1185">Reference proteome</keyword>
<dbReference type="AlphaFoldDB" id="A0A9P4S671"/>
<name>A0A9P4S671_9PEZI</name>
<evidence type="ECO:0000313" key="2">
    <source>
        <dbReference type="Proteomes" id="UP000799429"/>
    </source>
</evidence>
<comment type="caution">
    <text evidence="1">The sequence shown here is derived from an EMBL/GenBank/DDBJ whole genome shotgun (WGS) entry which is preliminary data.</text>
</comment>
<sequence length="498" mass="56095">MSNSSSLEHLVKVLEERVTGLERDDVQWAFESVKTKDDATAWVDEYLNDDTLLSKEELDLFQKIQRKGPKFKPLDEQQTTRPFLNEDLEAAIAALESSTSGIENHSRSLEVQKKALSALIAQNKPDRKVVQESTERRRKYAQESGHLRIAVDELSQSVDEQLTATQRDSSSTISSFTAVAMETLTSDDRLLNGISSLIPKLQQNIADEVVEKAIEQWCQAVTAFRAAEIRSRIDKVYEEALIKPNFDIPTSNNALQTEEEALQGELDTLYAEIKPVLEMVVHDRFRSPILRDLQSSGLEQRKLQNEWLSYITSTLTYMTKRLALISTQFNLVHELQSALIEVQRAYIPLKAQSTRISVKDTSTTPHPDPLESIEQIRAYLAMSNPPKSADSPLMDLAKQTVQKRSQFHGHLSSAELNTIQELSAALSHTDDERRRINNALYASTSFGTVSLENSDLSRRIRELEDMVGSVSLTMGNLDTSAAGDGNGKERREFVRKWA</sequence>
<dbReference type="OrthoDB" id="5314201at2759"/>
<proteinExistence type="predicted"/>
<dbReference type="EMBL" id="MU006105">
    <property type="protein sequence ID" value="KAF2836017.1"/>
    <property type="molecule type" value="Genomic_DNA"/>
</dbReference>
<organism evidence="1 2">
    <name type="scientific">Patellaria atrata CBS 101060</name>
    <dbReference type="NCBI Taxonomy" id="1346257"/>
    <lineage>
        <taxon>Eukaryota</taxon>
        <taxon>Fungi</taxon>
        <taxon>Dikarya</taxon>
        <taxon>Ascomycota</taxon>
        <taxon>Pezizomycotina</taxon>
        <taxon>Dothideomycetes</taxon>
        <taxon>Dothideomycetes incertae sedis</taxon>
        <taxon>Patellariales</taxon>
        <taxon>Patellariaceae</taxon>
        <taxon>Patellaria</taxon>
    </lineage>
</organism>
<accession>A0A9P4S671</accession>
<dbReference type="Proteomes" id="UP000799429">
    <property type="component" value="Unassembled WGS sequence"/>
</dbReference>
<gene>
    <name evidence="1" type="ORF">M501DRAFT_980600</name>
</gene>
<protein>
    <recommendedName>
        <fullName evidence="3">HAUS augmin-like complex subunit 3 N-terminal domain-containing protein</fullName>
    </recommendedName>
</protein>